<dbReference type="SMART" id="SM00248">
    <property type="entry name" value="ANK"/>
    <property type="match status" value="5"/>
</dbReference>
<keyword evidence="5" id="KW-0107">Calcium channel</keyword>
<proteinExistence type="predicted"/>
<keyword evidence="3" id="KW-1003">Cell membrane</keyword>
<keyword evidence="2" id="KW-0813">Transport</keyword>
<comment type="subcellular location">
    <subcellularLocation>
        <location evidence="1">Cell membrane</location>
        <topology evidence="1">Multi-pass membrane protein</topology>
    </subcellularLocation>
</comment>
<feature type="transmembrane region" description="Helical" evidence="11">
    <location>
        <begin position="505"/>
        <end position="522"/>
    </location>
</feature>
<dbReference type="InterPro" id="IPR024862">
    <property type="entry name" value="TRPV"/>
</dbReference>
<keyword evidence="11" id="KW-1133">Transmembrane helix</keyword>
<evidence type="ECO:0000256" key="9">
    <source>
        <dbReference type="ARBA" id="ARBA00023303"/>
    </source>
</evidence>
<evidence type="ECO:0000256" key="1">
    <source>
        <dbReference type="ARBA" id="ARBA00004651"/>
    </source>
</evidence>
<dbReference type="AlphaFoldDB" id="A0A813MNZ5"/>
<evidence type="ECO:0000256" key="10">
    <source>
        <dbReference type="PROSITE-ProRule" id="PRU00023"/>
    </source>
</evidence>
<keyword evidence="7" id="KW-0106">Calcium</keyword>
<name>A0A813MNZ5_9BILA</name>
<evidence type="ECO:0000256" key="4">
    <source>
        <dbReference type="ARBA" id="ARBA00022568"/>
    </source>
</evidence>
<keyword evidence="11" id="KW-0812">Transmembrane</keyword>
<feature type="transmembrane region" description="Helical" evidence="11">
    <location>
        <begin position="403"/>
        <end position="423"/>
    </location>
</feature>
<protein>
    <submittedName>
        <fullName evidence="12">Uncharacterized protein</fullName>
    </submittedName>
</protein>
<dbReference type="GO" id="GO:0005886">
    <property type="term" value="C:plasma membrane"/>
    <property type="evidence" value="ECO:0007669"/>
    <property type="project" value="UniProtKB-SubCell"/>
</dbReference>
<evidence type="ECO:0000256" key="7">
    <source>
        <dbReference type="ARBA" id="ARBA00022837"/>
    </source>
</evidence>
<evidence type="ECO:0000256" key="5">
    <source>
        <dbReference type="ARBA" id="ARBA00022673"/>
    </source>
</evidence>
<dbReference type="PROSITE" id="PS50297">
    <property type="entry name" value="ANK_REP_REGION"/>
    <property type="match status" value="3"/>
</dbReference>
<evidence type="ECO:0000256" key="8">
    <source>
        <dbReference type="ARBA" id="ARBA00023065"/>
    </source>
</evidence>
<sequence>MGNSSSNKLEKNKIEFDDDQSKPEIYSIIDKNGNGELVELAILAQRTRDFSRVDEYIRTNCSKYILNDGKGENLPFAELAKYRFKDKKLPICKKGKFDKFFRKPCIPNFSIIKASDNEYLTKYVCFDLANRGNNGETLLHLCFLNGSVIHMLIAKRLIKFYPNLIKDICIGDEHFGESVLHMAIVNEDPHMVNILISNGADIHQRCSGIFFIPDDQKENRQDILCREFPQLPIETNYHGYSYFGEYPLSFAAVLNQEECVRILIANGADPNRQDSNGNTVLHMLVINNNLEMFKLLVDLKADLHIKNRQGYTPLTLAAQLCRQEIFIFILEAIREVYWVYADISCAAYPLKNVDTISQDGSIDSKSVLYLILEKNTEEHLELLEGFLTNLLHKKWVTFVKYRFYLEVVIFALFFIINAVAIFLKRDYYNHLTLENCTIDDEGNRLKPNCSCAYLNPIDDLHYPRTIIEIIVVLYTIVFLLITFNDFYINGWKLFLRTLIRNPTRIIFLISLFCIIAIIPFRISCNTAVEDILIALEVILLSFSSLYYARGFRLVCNFVYNLHRIIGFDLVRFFIIYFIFLIGFSQTFYLILLFCNPESEQRVFDTPLQAILDTFILTLGEVTVDYEQLPFMSSYSIIGEIFCVLYMLLGTLLLVNILIAMMDHTQEITNDRPLEWLRQWGRQVLAVEQNINTKERLKQQQKYTNHLKSGEKALIVQWQQKFEEREESKSKKEIFQGFILESDHKYD</sequence>
<feature type="transmembrane region" description="Helical" evidence="11">
    <location>
        <begin position="528"/>
        <end position="548"/>
    </location>
</feature>
<feature type="transmembrane region" description="Helical" evidence="11">
    <location>
        <begin position="465"/>
        <end position="484"/>
    </location>
</feature>
<keyword evidence="11" id="KW-0472">Membrane</keyword>
<keyword evidence="9" id="KW-0407">Ion channel</keyword>
<dbReference type="EMBL" id="CAJNOC010000189">
    <property type="protein sequence ID" value="CAF0724642.1"/>
    <property type="molecule type" value="Genomic_DNA"/>
</dbReference>
<keyword evidence="8" id="KW-0406">Ion transport</keyword>
<keyword evidence="13" id="KW-1185">Reference proteome</keyword>
<evidence type="ECO:0000256" key="3">
    <source>
        <dbReference type="ARBA" id="ARBA00022475"/>
    </source>
</evidence>
<feature type="repeat" description="ANK" evidence="10">
    <location>
        <begin position="175"/>
        <end position="207"/>
    </location>
</feature>
<evidence type="ECO:0000313" key="12">
    <source>
        <dbReference type="EMBL" id="CAF0724642.1"/>
    </source>
</evidence>
<dbReference type="SUPFAM" id="SSF48403">
    <property type="entry name" value="Ankyrin repeat"/>
    <property type="match status" value="1"/>
</dbReference>
<dbReference type="PANTHER" id="PTHR10582">
    <property type="entry name" value="TRANSIENT RECEPTOR POTENTIAL ION CHANNEL PROTEIN"/>
    <property type="match status" value="1"/>
</dbReference>
<dbReference type="OrthoDB" id="533508at2759"/>
<gene>
    <name evidence="12" type="ORF">OXX778_LOCUS2428</name>
</gene>
<feature type="repeat" description="ANK" evidence="10">
    <location>
        <begin position="243"/>
        <end position="275"/>
    </location>
</feature>
<dbReference type="InterPro" id="IPR036770">
    <property type="entry name" value="Ankyrin_rpt-contain_sf"/>
</dbReference>
<reference evidence="12" key="1">
    <citation type="submission" date="2021-02" db="EMBL/GenBank/DDBJ databases">
        <authorList>
            <person name="Nowell W R."/>
        </authorList>
    </citation>
    <scope>NUCLEOTIDE SEQUENCE</scope>
    <source>
        <strain evidence="12">Ploen Becks lab</strain>
    </source>
</reference>
<evidence type="ECO:0000313" key="13">
    <source>
        <dbReference type="Proteomes" id="UP000663879"/>
    </source>
</evidence>
<accession>A0A813MNZ5</accession>
<dbReference type="Proteomes" id="UP000663879">
    <property type="component" value="Unassembled WGS sequence"/>
</dbReference>
<evidence type="ECO:0000256" key="2">
    <source>
        <dbReference type="ARBA" id="ARBA00022448"/>
    </source>
</evidence>
<keyword evidence="10" id="KW-0040">ANK repeat</keyword>
<dbReference type="PANTHER" id="PTHR10582:SF28">
    <property type="entry name" value="NANCHUNG, ISOFORM B"/>
    <property type="match status" value="1"/>
</dbReference>
<feature type="transmembrane region" description="Helical" evidence="11">
    <location>
        <begin position="569"/>
        <end position="593"/>
    </location>
</feature>
<keyword evidence="4" id="KW-0109">Calcium transport</keyword>
<feature type="repeat" description="ANK" evidence="10">
    <location>
        <begin position="276"/>
        <end position="308"/>
    </location>
</feature>
<organism evidence="12 13">
    <name type="scientific">Brachionus calyciflorus</name>
    <dbReference type="NCBI Taxonomy" id="104777"/>
    <lineage>
        <taxon>Eukaryota</taxon>
        <taxon>Metazoa</taxon>
        <taxon>Spiralia</taxon>
        <taxon>Gnathifera</taxon>
        <taxon>Rotifera</taxon>
        <taxon>Eurotatoria</taxon>
        <taxon>Monogononta</taxon>
        <taxon>Pseudotrocha</taxon>
        <taxon>Ploima</taxon>
        <taxon>Brachionidae</taxon>
        <taxon>Brachionus</taxon>
    </lineage>
</organism>
<dbReference type="GO" id="GO:0005262">
    <property type="term" value="F:calcium channel activity"/>
    <property type="evidence" value="ECO:0007669"/>
    <property type="project" value="UniProtKB-KW"/>
</dbReference>
<feature type="transmembrane region" description="Helical" evidence="11">
    <location>
        <begin position="636"/>
        <end position="658"/>
    </location>
</feature>
<dbReference type="PROSITE" id="PS50088">
    <property type="entry name" value="ANK_REPEAT"/>
    <property type="match status" value="3"/>
</dbReference>
<dbReference type="GO" id="GO:0098703">
    <property type="term" value="P:calcium ion import across plasma membrane"/>
    <property type="evidence" value="ECO:0007669"/>
    <property type="project" value="TreeGrafter"/>
</dbReference>
<evidence type="ECO:0000256" key="11">
    <source>
        <dbReference type="SAM" id="Phobius"/>
    </source>
</evidence>
<keyword evidence="6" id="KW-0677">Repeat</keyword>
<comment type="caution">
    <text evidence="12">The sequence shown here is derived from an EMBL/GenBank/DDBJ whole genome shotgun (WGS) entry which is preliminary data.</text>
</comment>
<dbReference type="InterPro" id="IPR002110">
    <property type="entry name" value="Ankyrin_rpt"/>
</dbReference>
<evidence type="ECO:0000256" key="6">
    <source>
        <dbReference type="ARBA" id="ARBA00022737"/>
    </source>
</evidence>
<dbReference type="Gene3D" id="1.25.40.20">
    <property type="entry name" value="Ankyrin repeat-containing domain"/>
    <property type="match status" value="1"/>
</dbReference>
<dbReference type="Pfam" id="PF12796">
    <property type="entry name" value="Ank_2"/>
    <property type="match status" value="2"/>
</dbReference>